<evidence type="ECO:0000313" key="7">
    <source>
        <dbReference type="Proteomes" id="UP000035057"/>
    </source>
</evidence>
<dbReference type="InterPro" id="IPR000014">
    <property type="entry name" value="PAS"/>
</dbReference>
<dbReference type="Pfam" id="PF00563">
    <property type="entry name" value="EAL"/>
    <property type="match status" value="1"/>
</dbReference>
<feature type="compositionally biased region" description="Polar residues" evidence="2">
    <location>
        <begin position="12"/>
        <end position="21"/>
    </location>
</feature>
<dbReference type="Pfam" id="PF00990">
    <property type="entry name" value="GGDEF"/>
    <property type="match status" value="1"/>
</dbReference>
<dbReference type="PATRIC" id="fig|1137280.3.peg.3229"/>
<dbReference type="SMART" id="SM00052">
    <property type="entry name" value="EAL"/>
    <property type="match status" value="1"/>
</dbReference>
<dbReference type="CDD" id="cd00130">
    <property type="entry name" value="PAS"/>
    <property type="match status" value="1"/>
</dbReference>
<organism evidence="6 7">
    <name type="scientific">Marinobacter nitratireducens</name>
    <dbReference type="NCBI Taxonomy" id="1137280"/>
    <lineage>
        <taxon>Bacteria</taxon>
        <taxon>Pseudomonadati</taxon>
        <taxon>Pseudomonadota</taxon>
        <taxon>Gammaproteobacteria</taxon>
        <taxon>Pseudomonadales</taxon>
        <taxon>Marinobacteraceae</taxon>
        <taxon>Marinobacter</taxon>
    </lineage>
</organism>
<dbReference type="InterPro" id="IPR001633">
    <property type="entry name" value="EAL_dom"/>
</dbReference>
<evidence type="ECO:0000256" key="1">
    <source>
        <dbReference type="ARBA" id="ARBA00022777"/>
    </source>
</evidence>
<feature type="compositionally biased region" description="Basic and acidic residues" evidence="2">
    <location>
        <begin position="1"/>
        <end position="11"/>
    </location>
</feature>
<name>A0A072NAZ4_9GAMM</name>
<dbReference type="CDD" id="cd01949">
    <property type="entry name" value="GGDEF"/>
    <property type="match status" value="1"/>
</dbReference>
<dbReference type="Gene3D" id="3.30.450.20">
    <property type="entry name" value="PAS domain"/>
    <property type="match status" value="3"/>
</dbReference>
<comment type="caution">
    <text evidence="6">The sequence shown here is derived from an EMBL/GenBank/DDBJ whole genome shotgun (WGS) entry which is preliminary data.</text>
</comment>
<dbReference type="SUPFAM" id="SSF55073">
    <property type="entry name" value="Nucleotide cyclase"/>
    <property type="match status" value="1"/>
</dbReference>
<dbReference type="InterPro" id="IPR052155">
    <property type="entry name" value="Biofilm_reg_signaling"/>
</dbReference>
<dbReference type="InterPro" id="IPR043128">
    <property type="entry name" value="Rev_trsase/Diguanyl_cyclase"/>
</dbReference>
<feature type="region of interest" description="Disordered" evidence="2">
    <location>
        <begin position="1"/>
        <end position="21"/>
    </location>
</feature>
<evidence type="ECO:0000259" key="3">
    <source>
        <dbReference type="PROSITE" id="PS50112"/>
    </source>
</evidence>
<accession>A0A072NAZ4</accession>
<dbReference type="PROSITE" id="PS50112">
    <property type="entry name" value="PAS"/>
    <property type="match status" value="1"/>
</dbReference>
<keyword evidence="7" id="KW-1185">Reference proteome</keyword>
<evidence type="ECO:0000313" key="6">
    <source>
        <dbReference type="EMBL" id="KEF30235.1"/>
    </source>
</evidence>
<dbReference type="InterPro" id="IPR029787">
    <property type="entry name" value="Nucleotide_cyclase"/>
</dbReference>
<feature type="domain" description="EAL" evidence="4">
    <location>
        <begin position="551"/>
        <end position="808"/>
    </location>
</feature>
<dbReference type="STRING" id="1137280.D777_03411"/>
<dbReference type="SUPFAM" id="SSF141868">
    <property type="entry name" value="EAL domain-like"/>
    <property type="match status" value="1"/>
</dbReference>
<dbReference type="Pfam" id="PF08448">
    <property type="entry name" value="PAS_4"/>
    <property type="match status" value="1"/>
</dbReference>
<gene>
    <name evidence="6" type="ORF">D777_03411</name>
</gene>
<dbReference type="CDD" id="cd01948">
    <property type="entry name" value="EAL"/>
    <property type="match status" value="1"/>
</dbReference>
<dbReference type="GO" id="GO:0016301">
    <property type="term" value="F:kinase activity"/>
    <property type="evidence" value="ECO:0007669"/>
    <property type="project" value="UniProtKB-KW"/>
</dbReference>
<sequence length="814" mass="91126">MKEFVISRCRPDQSSPPSRSTLLSIDDQGRILHADQHAEAVLGYEASELQGHPVQTVLASRQDDPFAPANRHQIERGQKALVTFRHKEGFFYTASLSLRQESRDSDKAASATISYRSSANIDPILVRSAEGSAAFGAWELNVSQNDMAWSEGLFRILELKPGTEITPEQALYYCQTGQPRVRAMFRRCIRDGRPFSLSLSILTAKQHVRQVTLNGQRLSNNTGAPKLGGILVDHTRDMIRDNDLRKAQTLLAATTQATSDLTAAVDTNLNLLHCNHAYARQFAKLFGVVPAVGQNLKTLLEDFPNERRLAERLWKKAFERDSFVVEMPMAHLNRDLPVFEFHYQRMTDEQGEPQGAVHVARDVSSRTNHAGSSDYRIRHDPVTGLMNRREFMNRLQRALEQKKRRQSCDSLLFLDLDDFESVNERVGNGTCDRYLRELAGNLGIRVRQRDALARLSGDTFAILIENCPQNRARQLGDEILSLIADFVFEWQGQTVQTTASGGLLVMDTDAPGEPEQLLSQAADLCHTAKTSGRNRIHTASAIVRQADDITAGQQVDQIRAALDEGRLILEYQSLKPVASATWGDHIEILCRIPGSEDNQELLRPDQFLPIAERYDLAKRLDRQVISTTLEWLNQHELLEPRLKYCSFNLSLASVLDDTFADFMEQSLRHISFDPSCFCLEIREAHATQYPDDVAVLCDALHRVGCKVALDGAGASVESYSLAAKLPVDIIKLDRRMVANLEEDEVQQVMVEALHRIAEAAGKTTVATFIENDDTLRKVRTLGIHYGQGFRLSRPQPLAELKPVAVDLSTGRIGG</sequence>
<protein>
    <recommendedName>
        <fullName evidence="8">Diguanylate cyclase</fullName>
    </recommendedName>
</protein>
<keyword evidence="1" id="KW-0418">Kinase</keyword>
<dbReference type="PANTHER" id="PTHR44757">
    <property type="entry name" value="DIGUANYLATE CYCLASE DGCP"/>
    <property type="match status" value="1"/>
</dbReference>
<dbReference type="AlphaFoldDB" id="A0A072NAZ4"/>
<dbReference type="Pfam" id="PF13426">
    <property type="entry name" value="PAS_9"/>
    <property type="match status" value="1"/>
</dbReference>
<keyword evidence="1" id="KW-0808">Transferase</keyword>
<dbReference type="PANTHER" id="PTHR44757:SF2">
    <property type="entry name" value="BIOFILM ARCHITECTURE MAINTENANCE PROTEIN MBAA"/>
    <property type="match status" value="1"/>
</dbReference>
<dbReference type="RefSeq" id="WP_036134201.1">
    <property type="nucleotide sequence ID" value="NZ_ANIE01000009.1"/>
</dbReference>
<dbReference type="InterPro" id="IPR035965">
    <property type="entry name" value="PAS-like_dom_sf"/>
</dbReference>
<feature type="domain" description="PAS" evidence="3">
    <location>
        <begin position="22"/>
        <end position="51"/>
    </location>
</feature>
<feature type="domain" description="GGDEF" evidence="5">
    <location>
        <begin position="407"/>
        <end position="541"/>
    </location>
</feature>
<dbReference type="PROSITE" id="PS50887">
    <property type="entry name" value="GGDEF"/>
    <property type="match status" value="1"/>
</dbReference>
<dbReference type="OrthoDB" id="9787514at2"/>
<dbReference type="InterPro" id="IPR013656">
    <property type="entry name" value="PAS_4"/>
</dbReference>
<dbReference type="InterPro" id="IPR000160">
    <property type="entry name" value="GGDEF_dom"/>
</dbReference>
<dbReference type="Gene3D" id="3.20.20.450">
    <property type="entry name" value="EAL domain"/>
    <property type="match status" value="1"/>
</dbReference>
<dbReference type="NCBIfam" id="TIGR00229">
    <property type="entry name" value="sensory_box"/>
    <property type="match status" value="1"/>
</dbReference>
<dbReference type="Gene3D" id="3.30.70.270">
    <property type="match status" value="1"/>
</dbReference>
<dbReference type="InterPro" id="IPR035919">
    <property type="entry name" value="EAL_sf"/>
</dbReference>
<dbReference type="Proteomes" id="UP000035057">
    <property type="component" value="Unassembled WGS sequence"/>
</dbReference>
<evidence type="ECO:0000256" key="2">
    <source>
        <dbReference type="SAM" id="MobiDB-lite"/>
    </source>
</evidence>
<dbReference type="EMBL" id="ANIE01000009">
    <property type="protein sequence ID" value="KEF30235.1"/>
    <property type="molecule type" value="Genomic_DNA"/>
</dbReference>
<dbReference type="PROSITE" id="PS50883">
    <property type="entry name" value="EAL"/>
    <property type="match status" value="1"/>
</dbReference>
<evidence type="ECO:0000259" key="4">
    <source>
        <dbReference type="PROSITE" id="PS50883"/>
    </source>
</evidence>
<proteinExistence type="predicted"/>
<dbReference type="SUPFAM" id="SSF55785">
    <property type="entry name" value="PYP-like sensor domain (PAS domain)"/>
    <property type="match status" value="2"/>
</dbReference>
<reference evidence="6 7" key="1">
    <citation type="submission" date="2012-12" db="EMBL/GenBank/DDBJ databases">
        <title>Genome assembly of Marinobacter sp. AK21.</title>
        <authorList>
            <person name="Khatri I."/>
            <person name="Kumar R."/>
            <person name="Vaidya B."/>
            <person name="Subramanian S."/>
            <person name="Pinnaka A."/>
        </authorList>
    </citation>
    <scope>NUCLEOTIDE SEQUENCE [LARGE SCALE GENOMIC DNA]</scope>
    <source>
        <strain evidence="6 7">AK21</strain>
    </source>
</reference>
<evidence type="ECO:0008006" key="8">
    <source>
        <dbReference type="Google" id="ProtNLM"/>
    </source>
</evidence>
<dbReference type="SMART" id="SM00267">
    <property type="entry name" value="GGDEF"/>
    <property type="match status" value="1"/>
</dbReference>
<dbReference type="SMART" id="SM00091">
    <property type="entry name" value="PAS"/>
    <property type="match status" value="2"/>
</dbReference>
<evidence type="ECO:0000259" key="5">
    <source>
        <dbReference type="PROSITE" id="PS50887"/>
    </source>
</evidence>
<dbReference type="NCBIfam" id="TIGR00254">
    <property type="entry name" value="GGDEF"/>
    <property type="match status" value="1"/>
</dbReference>